<organism evidence="2">
    <name type="scientific">Clastoptera arizonana</name>
    <name type="common">Arizona spittle bug</name>
    <dbReference type="NCBI Taxonomy" id="38151"/>
    <lineage>
        <taxon>Eukaryota</taxon>
        <taxon>Metazoa</taxon>
        <taxon>Ecdysozoa</taxon>
        <taxon>Arthropoda</taxon>
        <taxon>Hexapoda</taxon>
        <taxon>Insecta</taxon>
        <taxon>Pterygota</taxon>
        <taxon>Neoptera</taxon>
        <taxon>Paraneoptera</taxon>
        <taxon>Hemiptera</taxon>
        <taxon>Auchenorrhyncha</taxon>
        <taxon>Cercopoidea</taxon>
        <taxon>Clastopteridae</taxon>
        <taxon>Clastoptera</taxon>
    </lineage>
</organism>
<feature type="compositionally biased region" description="Basic and acidic residues" evidence="1">
    <location>
        <begin position="13"/>
        <end position="31"/>
    </location>
</feature>
<accession>A0A1B6C9Q6</accession>
<feature type="region of interest" description="Disordered" evidence="1">
    <location>
        <begin position="1"/>
        <end position="121"/>
    </location>
</feature>
<sequence length="121" mass="14348">MTRFARPKGTNSSKEKKPEEPTSWQEMRKQLEVNQAETKSDNDKEIKSSWKHKINNDCAHEENKNSVWTKFDDKSSKKKKRKFNEKNKTSVENNDTELNKEKIKKKKKTSIFKSEEVSELK</sequence>
<evidence type="ECO:0000256" key="1">
    <source>
        <dbReference type="SAM" id="MobiDB-lite"/>
    </source>
</evidence>
<dbReference type="AlphaFoldDB" id="A0A1B6C9Q6"/>
<dbReference type="EMBL" id="GEDC01027229">
    <property type="protein sequence ID" value="JAS10069.1"/>
    <property type="molecule type" value="Transcribed_RNA"/>
</dbReference>
<feature type="non-terminal residue" evidence="2">
    <location>
        <position position="121"/>
    </location>
</feature>
<name>A0A1B6C9Q6_9HEMI</name>
<proteinExistence type="predicted"/>
<feature type="compositionally biased region" description="Basic and acidic residues" evidence="1">
    <location>
        <begin position="38"/>
        <end position="75"/>
    </location>
</feature>
<protein>
    <submittedName>
        <fullName evidence="2">Uncharacterized protein</fullName>
    </submittedName>
</protein>
<reference evidence="2" key="1">
    <citation type="submission" date="2015-12" db="EMBL/GenBank/DDBJ databases">
        <title>De novo transcriptome assembly of four potential Pierce s Disease insect vectors from Arizona vineyards.</title>
        <authorList>
            <person name="Tassone E.E."/>
        </authorList>
    </citation>
    <scope>NUCLEOTIDE SEQUENCE</scope>
</reference>
<evidence type="ECO:0000313" key="2">
    <source>
        <dbReference type="EMBL" id="JAS10069.1"/>
    </source>
</evidence>
<gene>
    <name evidence="2" type="ORF">g.24615</name>
</gene>